<feature type="compositionally biased region" description="Acidic residues" evidence="1">
    <location>
        <begin position="74"/>
        <end position="85"/>
    </location>
</feature>
<sequence length="129" mass="14175">MKTRGGNRNPRQSRRLKSMVDGGSRANDPMPKETETVEIEDEIEAVNDVEAANVLGDKKLTIEAVLQRYSEPPIGEEEANVDDNGDGGAYEDNVDGGIEEEQCDDFETEFGVGAREDDNESDAHSEDEI</sequence>
<reference evidence="2 3" key="1">
    <citation type="submission" date="2020-09" db="EMBL/GenBank/DDBJ databases">
        <authorList>
            <person name="Ashkenazy H."/>
        </authorList>
    </citation>
    <scope>NUCLEOTIDE SEQUENCE [LARGE SCALE GENOMIC DNA]</scope>
    <source>
        <strain evidence="3">cv. Cdm-0</strain>
    </source>
</reference>
<evidence type="ECO:0000313" key="3">
    <source>
        <dbReference type="Proteomes" id="UP000516314"/>
    </source>
</evidence>
<dbReference type="EMBL" id="LR881468">
    <property type="protein sequence ID" value="CAD5324692.1"/>
    <property type="molecule type" value="Genomic_DNA"/>
</dbReference>
<name>A0A7G2EU75_ARATH</name>
<feature type="region of interest" description="Disordered" evidence="1">
    <location>
        <begin position="1"/>
        <end position="36"/>
    </location>
</feature>
<gene>
    <name evidence="2" type="ORF">AT9943_LOCUS12574</name>
</gene>
<protein>
    <submittedName>
        <fullName evidence="2">(thale cress) hypothetical protein</fullName>
    </submittedName>
</protein>
<feature type="region of interest" description="Disordered" evidence="1">
    <location>
        <begin position="71"/>
        <end position="95"/>
    </location>
</feature>
<accession>A0A7G2EU75</accession>
<evidence type="ECO:0000256" key="1">
    <source>
        <dbReference type="SAM" id="MobiDB-lite"/>
    </source>
</evidence>
<dbReference type="AlphaFoldDB" id="A0A7G2EU75"/>
<dbReference type="Proteomes" id="UP000516314">
    <property type="component" value="Chromosome 3"/>
</dbReference>
<evidence type="ECO:0000313" key="2">
    <source>
        <dbReference type="EMBL" id="CAD5324692.1"/>
    </source>
</evidence>
<feature type="compositionally biased region" description="Basic residues" evidence="1">
    <location>
        <begin position="1"/>
        <end position="17"/>
    </location>
</feature>
<organism evidence="2 3">
    <name type="scientific">Arabidopsis thaliana</name>
    <name type="common">Mouse-ear cress</name>
    <dbReference type="NCBI Taxonomy" id="3702"/>
    <lineage>
        <taxon>Eukaryota</taxon>
        <taxon>Viridiplantae</taxon>
        <taxon>Streptophyta</taxon>
        <taxon>Embryophyta</taxon>
        <taxon>Tracheophyta</taxon>
        <taxon>Spermatophyta</taxon>
        <taxon>Magnoliopsida</taxon>
        <taxon>eudicotyledons</taxon>
        <taxon>Gunneridae</taxon>
        <taxon>Pentapetalae</taxon>
        <taxon>rosids</taxon>
        <taxon>malvids</taxon>
        <taxon>Brassicales</taxon>
        <taxon>Brassicaceae</taxon>
        <taxon>Camelineae</taxon>
        <taxon>Arabidopsis</taxon>
    </lineage>
</organism>
<proteinExistence type="predicted"/>